<evidence type="ECO:0000256" key="9">
    <source>
        <dbReference type="PROSITE-ProRule" id="PRU01213"/>
    </source>
</evidence>
<dbReference type="InterPro" id="IPR011868">
    <property type="entry name" value="ModC_ABC_ATP-bd"/>
</dbReference>
<dbReference type="InterPro" id="IPR027417">
    <property type="entry name" value="P-loop_NTPase"/>
</dbReference>
<reference evidence="12 13" key="1">
    <citation type="submission" date="2015-05" db="EMBL/GenBank/DDBJ databases">
        <title>Complete genome of Marinobacter psychrophilus strain 20041T isolated from sea-ice of the Canadian Basin.</title>
        <authorList>
            <person name="Song L."/>
            <person name="Ren L."/>
            <person name="Yu Y."/>
            <person name="Wang X."/>
        </authorList>
    </citation>
    <scope>NUCLEOTIDE SEQUENCE [LARGE SCALE GENOMIC DNA]</scope>
    <source>
        <strain evidence="12 13">20041</strain>
    </source>
</reference>
<gene>
    <name evidence="12" type="ORF">ABA45_16640</name>
</gene>
<dbReference type="SUPFAM" id="SSF52540">
    <property type="entry name" value="P-loop containing nucleoside triphosphate hydrolases"/>
    <property type="match status" value="1"/>
</dbReference>
<evidence type="ECO:0000256" key="2">
    <source>
        <dbReference type="ARBA" id="ARBA00022475"/>
    </source>
</evidence>
<keyword evidence="7" id="KW-1278">Translocase</keyword>
<feature type="domain" description="Mop" evidence="11">
    <location>
        <begin position="295"/>
        <end position="360"/>
    </location>
</feature>
<dbReference type="Proteomes" id="UP000036406">
    <property type="component" value="Chromosome"/>
</dbReference>
<dbReference type="AlphaFoldDB" id="A0A0H4IG18"/>
<evidence type="ECO:0000256" key="8">
    <source>
        <dbReference type="ARBA" id="ARBA00023136"/>
    </source>
</evidence>
<evidence type="ECO:0000259" key="10">
    <source>
        <dbReference type="PROSITE" id="PS50893"/>
    </source>
</evidence>
<dbReference type="Pfam" id="PF00005">
    <property type="entry name" value="ABC_tran"/>
    <property type="match status" value="1"/>
</dbReference>
<dbReference type="PANTHER" id="PTHR43514:SF10">
    <property type="entry name" value="MOLYBDENUM IMPORT ATP-BINDING PROTEIN MODC 2"/>
    <property type="match status" value="1"/>
</dbReference>
<keyword evidence="5" id="KW-0547">Nucleotide-binding</keyword>
<dbReference type="SUPFAM" id="SSF50331">
    <property type="entry name" value="MOP-like"/>
    <property type="match status" value="1"/>
</dbReference>
<feature type="domain" description="ABC transporter" evidence="10">
    <location>
        <begin position="1"/>
        <end position="235"/>
    </location>
</feature>
<evidence type="ECO:0000256" key="5">
    <source>
        <dbReference type="ARBA" id="ARBA00022741"/>
    </source>
</evidence>
<evidence type="ECO:0000256" key="1">
    <source>
        <dbReference type="ARBA" id="ARBA00022448"/>
    </source>
</evidence>
<dbReference type="GO" id="GO:0016887">
    <property type="term" value="F:ATP hydrolysis activity"/>
    <property type="evidence" value="ECO:0007669"/>
    <property type="project" value="InterPro"/>
</dbReference>
<dbReference type="InterPro" id="IPR050334">
    <property type="entry name" value="Molybdenum_import_ModC"/>
</dbReference>
<keyword evidence="13" id="KW-1185">Reference proteome</keyword>
<dbReference type="GO" id="GO:0016020">
    <property type="term" value="C:membrane"/>
    <property type="evidence" value="ECO:0007669"/>
    <property type="project" value="InterPro"/>
</dbReference>
<dbReference type="PROSITE" id="PS50893">
    <property type="entry name" value="ABC_TRANSPORTER_2"/>
    <property type="match status" value="1"/>
</dbReference>
<evidence type="ECO:0000256" key="4">
    <source>
        <dbReference type="ARBA" id="ARBA00022519"/>
    </source>
</evidence>
<evidence type="ECO:0000313" key="13">
    <source>
        <dbReference type="Proteomes" id="UP000036406"/>
    </source>
</evidence>
<dbReference type="InterPro" id="IPR008995">
    <property type="entry name" value="Mo/tungstate-bd_C_term_dom"/>
</dbReference>
<name>A0A0H4IG18_9GAMM</name>
<dbReference type="InterPro" id="IPR017871">
    <property type="entry name" value="ABC_transporter-like_CS"/>
</dbReference>
<keyword evidence="6 12" id="KW-0067">ATP-binding</keyword>
<dbReference type="NCBIfam" id="TIGR02142">
    <property type="entry name" value="modC_ABC"/>
    <property type="match status" value="1"/>
</dbReference>
<dbReference type="PANTHER" id="PTHR43514">
    <property type="entry name" value="ABC TRANSPORTER I FAMILY MEMBER 10"/>
    <property type="match status" value="1"/>
</dbReference>
<dbReference type="GO" id="GO:0005524">
    <property type="term" value="F:ATP binding"/>
    <property type="evidence" value="ECO:0007669"/>
    <property type="project" value="UniProtKB-KW"/>
</dbReference>
<keyword evidence="3 9" id="KW-0500">Molybdenum</keyword>
<dbReference type="InterPro" id="IPR003439">
    <property type="entry name" value="ABC_transporter-like_ATP-bd"/>
</dbReference>
<dbReference type="GO" id="GO:0015098">
    <property type="term" value="F:molybdate ion transmembrane transporter activity"/>
    <property type="evidence" value="ECO:0007669"/>
    <property type="project" value="InterPro"/>
</dbReference>
<dbReference type="PROSITE" id="PS00211">
    <property type="entry name" value="ABC_TRANSPORTER_1"/>
    <property type="match status" value="1"/>
</dbReference>
<evidence type="ECO:0000256" key="6">
    <source>
        <dbReference type="ARBA" id="ARBA00022840"/>
    </source>
</evidence>
<dbReference type="InterPro" id="IPR004606">
    <property type="entry name" value="Mop_domain"/>
</dbReference>
<dbReference type="GO" id="GO:0140359">
    <property type="term" value="F:ABC-type transporter activity"/>
    <property type="evidence" value="ECO:0007669"/>
    <property type="project" value="InterPro"/>
</dbReference>
<dbReference type="PATRIC" id="fig|330734.3.peg.3498"/>
<dbReference type="KEGG" id="mpq:ABA45_16640"/>
<evidence type="ECO:0000256" key="3">
    <source>
        <dbReference type="ARBA" id="ARBA00022505"/>
    </source>
</evidence>
<dbReference type="Pfam" id="PF03459">
    <property type="entry name" value="TOBE"/>
    <property type="match status" value="1"/>
</dbReference>
<protein>
    <submittedName>
        <fullName evidence="12">Molybdenum ABC transporter ATP-binding protein</fullName>
    </submittedName>
</protein>
<dbReference type="Gene3D" id="3.40.50.300">
    <property type="entry name" value="P-loop containing nucleotide triphosphate hydrolases"/>
    <property type="match status" value="1"/>
</dbReference>
<dbReference type="RefSeq" id="WP_048388024.1">
    <property type="nucleotide sequence ID" value="NZ_CP011494.1"/>
</dbReference>
<dbReference type="PROSITE" id="PS51866">
    <property type="entry name" value="MOP"/>
    <property type="match status" value="1"/>
</dbReference>
<dbReference type="SMART" id="SM00382">
    <property type="entry name" value="AAA"/>
    <property type="match status" value="1"/>
</dbReference>
<dbReference type="Gene3D" id="2.40.50.100">
    <property type="match status" value="1"/>
</dbReference>
<evidence type="ECO:0000256" key="7">
    <source>
        <dbReference type="ARBA" id="ARBA00022967"/>
    </source>
</evidence>
<keyword evidence="1" id="KW-0813">Transport</keyword>
<dbReference type="InterPro" id="IPR003593">
    <property type="entry name" value="AAA+_ATPase"/>
</dbReference>
<dbReference type="STRING" id="330734.ABA45_16640"/>
<accession>A0A0H4IG18</accession>
<keyword evidence="8" id="KW-0472">Membrane</keyword>
<keyword evidence="2" id="KW-1003">Cell membrane</keyword>
<dbReference type="EMBL" id="CP011494">
    <property type="protein sequence ID" value="AKO53857.1"/>
    <property type="molecule type" value="Genomic_DNA"/>
</dbReference>
<keyword evidence="4" id="KW-0997">Cell inner membrane</keyword>
<evidence type="ECO:0000259" key="11">
    <source>
        <dbReference type="PROSITE" id="PS51866"/>
    </source>
</evidence>
<sequence>MSANNTIFARFHCHIGDFTLKVNLNLPGSGLTALFGHSGCGKTTLLRCIAGLQPASGELVVNGDTWHNAHESRPVHQRPLAYVFQETSLFPHLSVERNLNYGYRRVPVNQRRIQFDQAVEWLGLACLLKRMPQKLSGGERQRVAIARALLTSPQLLLMDEPLSALDQASKREILPYLERLRDTLAIPILYVSHSVAEVARLADHVVMLNQGQVTASGSLQQTLARTDQPFGLEESAAIILPARITTQDTQWHLSLAEFDGGQLWLPSEPRIPVGSDVRVQVLARDVSLALSANHDQSIQNLIHGRIDEIAEEISPGTSLVRVLAGKTPFLARLTTRSVHTLGLSPGKPVWLQIKAAALAD</sequence>
<proteinExistence type="predicted"/>
<evidence type="ECO:0000313" key="12">
    <source>
        <dbReference type="EMBL" id="AKO53857.1"/>
    </source>
</evidence>
<organism evidence="12 13">
    <name type="scientific">Marinobacter psychrophilus</name>
    <dbReference type="NCBI Taxonomy" id="330734"/>
    <lineage>
        <taxon>Bacteria</taxon>
        <taxon>Pseudomonadati</taxon>
        <taxon>Pseudomonadota</taxon>
        <taxon>Gammaproteobacteria</taxon>
        <taxon>Pseudomonadales</taxon>
        <taxon>Marinobacteraceae</taxon>
        <taxon>Marinobacter</taxon>
    </lineage>
</organism>
<dbReference type="InterPro" id="IPR005116">
    <property type="entry name" value="Transp-assoc_OB_typ1"/>
</dbReference>